<keyword evidence="2" id="KW-0677">Repeat</keyword>
<keyword evidence="1 3" id="KW-0853">WD repeat</keyword>
<dbReference type="PROSITE" id="PS50294">
    <property type="entry name" value="WD_REPEATS_REGION"/>
    <property type="match status" value="1"/>
</dbReference>
<accession>A0A1I7XDU8</accession>
<dbReference type="InterPro" id="IPR036322">
    <property type="entry name" value="WD40_repeat_dom_sf"/>
</dbReference>
<dbReference type="InterPro" id="IPR001680">
    <property type="entry name" value="WD40_rpt"/>
</dbReference>
<dbReference type="InterPro" id="IPR019775">
    <property type="entry name" value="WD40_repeat_CS"/>
</dbReference>
<evidence type="ECO:0000256" key="3">
    <source>
        <dbReference type="PROSITE-ProRule" id="PRU00221"/>
    </source>
</evidence>
<dbReference type="SUPFAM" id="SSF50978">
    <property type="entry name" value="WD40 repeat-like"/>
    <property type="match status" value="1"/>
</dbReference>
<dbReference type="PANTHER" id="PTHR14085">
    <property type="entry name" value="WD-REPEAT PROTEIN BING4"/>
    <property type="match status" value="1"/>
</dbReference>
<evidence type="ECO:0000256" key="2">
    <source>
        <dbReference type="ARBA" id="ARBA00022737"/>
    </source>
</evidence>
<name>A0A1I7XDU8_HETBA</name>
<dbReference type="GO" id="GO:0030686">
    <property type="term" value="C:90S preribosome"/>
    <property type="evidence" value="ECO:0007669"/>
    <property type="project" value="TreeGrafter"/>
</dbReference>
<dbReference type="AlphaFoldDB" id="A0A1I7XDU8"/>
<dbReference type="GO" id="GO:0032040">
    <property type="term" value="C:small-subunit processome"/>
    <property type="evidence" value="ECO:0007669"/>
    <property type="project" value="TreeGrafter"/>
</dbReference>
<feature type="repeat" description="WD" evidence="3">
    <location>
        <begin position="33"/>
        <end position="74"/>
    </location>
</feature>
<feature type="region of interest" description="Disordered" evidence="4">
    <location>
        <begin position="122"/>
        <end position="148"/>
    </location>
</feature>
<dbReference type="InterPro" id="IPR015943">
    <property type="entry name" value="WD40/YVTN_repeat-like_dom_sf"/>
</dbReference>
<dbReference type="GO" id="GO:0000462">
    <property type="term" value="P:maturation of SSU-rRNA from tricistronic rRNA transcript (SSU-rRNA, 5.8S rRNA, LSU-rRNA)"/>
    <property type="evidence" value="ECO:0007669"/>
    <property type="project" value="TreeGrafter"/>
</dbReference>
<evidence type="ECO:0000313" key="6">
    <source>
        <dbReference type="WBParaSite" id="Hba_15711"/>
    </source>
</evidence>
<dbReference type="Gene3D" id="2.130.10.10">
    <property type="entry name" value="YVTN repeat-like/Quinoprotein amine dehydrogenase"/>
    <property type="match status" value="1"/>
</dbReference>
<dbReference type="SMART" id="SM00320">
    <property type="entry name" value="WD40"/>
    <property type="match status" value="1"/>
</dbReference>
<dbReference type="PANTHER" id="PTHR14085:SF3">
    <property type="entry name" value="WD REPEAT-CONTAINING PROTEIN 46"/>
    <property type="match status" value="1"/>
</dbReference>
<evidence type="ECO:0000256" key="1">
    <source>
        <dbReference type="ARBA" id="ARBA00022574"/>
    </source>
</evidence>
<reference evidence="6" key="1">
    <citation type="submission" date="2016-11" db="UniProtKB">
        <authorList>
            <consortium name="WormBaseParasite"/>
        </authorList>
    </citation>
    <scope>IDENTIFICATION</scope>
</reference>
<dbReference type="Proteomes" id="UP000095283">
    <property type="component" value="Unplaced"/>
</dbReference>
<dbReference type="InterPro" id="IPR040315">
    <property type="entry name" value="WDR46/Utp7"/>
</dbReference>
<dbReference type="Pfam" id="PF00400">
    <property type="entry name" value="WD40"/>
    <property type="match status" value="1"/>
</dbReference>
<keyword evidence="5" id="KW-1185">Reference proteome</keyword>
<protein>
    <submittedName>
        <fullName evidence="6">WD_REPEATS_REGION domain-containing protein</fullName>
    </submittedName>
</protein>
<dbReference type="PROSITE" id="PS00678">
    <property type="entry name" value="WD_REPEATS_1"/>
    <property type="match status" value="1"/>
</dbReference>
<dbReference type="PROSITE" id="PS50082">
    <property type="entry name" value="WD_REPEATS_2"/>
    <property type="match status" value="1"/>
</dbReference>
<dbReference type="WBParaSite" id="Hba_15711">
    <property type="protein sequence ID" value="Hba_15711"/>
    <property type="gene ID" value="Hba_15711"/>
</dbReference>
<evidence type="ECO:0000256" key="4">
    <source>
        <dbReference type="SAM" id="MobiDB-lite"/>
    </source>
</evidence>
<organism evidence="5 6">
    <name type="scientific">Heterorhabditis bacteriophora</name>
    <name type="common">Entomopathogenic nematode worm</name>
    <dbReference type="NCBI Taxonomy" id="37862"/>
    <lineage>
        <taxon>Eukaryota</taxon>
        <taxon>Metazoa</taxon>
        <taxon>Ecdysozoa</taxon>
        <taxon>Nematoda</taxon>
        <taxon>Chromadorea</taxon>
        <taxon>Rhabditida</taxon>
        <taxon>Rhabditina</taxon>
        <taxon>Rhabditomorpha</taxon>
        <taxon>Strongyloidea</taxon>
        <taxon>Heterorhabditidae</taxon>
        <taxon>Heterorhabditis</taxon>
    </lineage>
</organism>
<evidence type="ECO:0000313" key="5">
    <source>
        <dbReference type="Proteomes" id="UP000095283"/>
    </source>
</evidence>
<sequence>MCQNPANAIIHTGHANGTVSLWSPNVKEPLVKMLAHSSSIKGLAVDHTGKYMVTTGLDRKCRVWDVRMYKQLHAYSLPFGLSHVSISQRMTVACAIGNNIQEIRKQLVKGDIRIERNKEKEEMEKEIFGRGENKQSDRPKHVLDRFRK</sequence>
<proteinExistence type="predicted"/>